<name>A0A2I7SEZ6_9FLAO</name>
<protein>
    <submittedName>
        <fullName evidence="1">Uncharacterized protein</fullName>
    </submittedName>
</protein>
<gene>
    <name evidence="1" type="ORF">C1A40_02880</name>
</gene>
<dbReference type="KEGG" id="taj:C1A40_02880"/>
<dbReference type="RefSeq" id="WP_102994587.1">
    <property type="nucleotide sequence ID" value="NZ_CP025938.1"/>
</dbReference>
<dbReference type="EMBL" id="CP025938">
    <property type="protein sequence ID" value="AUS04479.1"/>
    <property type="molecule type" value="Genomic_DNA"/>
</dbReference>
<sequence>MGKDIGLQLVDQNDVGTVMDLKINPQYDANGKIISGVVVGNILEQNKALILLAKQGEIKFRPDLGVGIEDVLLSDDYLEYRHTIREHFAKDTLKISTLQLYKNKPFIIEATYGS</sequence>
<dbReference type="AlphaFoldDB" id="A0A2I7SEZ6"/>
<reference evidence="2" key="1">
    <citation type="submission" date="2018-01" db="EMBL/GenBank/DDBJ databases">
        <title>Complete genome of Tamlana sp. UJ94.</title>
        <authorList>
            <person name="Jung J."/>
            <person name="Chung D."/>
            <person name="Bae S.S."/>
            <person name="Baek K."/>
        </authorList>
    </citation>
    <scope>NUCLEOTIDE SEQUENCE [LARGE SCALE GENOMIC DNA]</scope>
    <source>
        <strain evidence="2">UJ94</strain>
    </source>
</reference>
<dbReference type="OrthoDB" id="1095019at2"/>
<keyword evidence="2" id="KW-1185">Reference proteome</keyword>
<accession>A0A2I7SEZ6</accession>
<organism evidence="1 2">
    <name type="scientific">Pseudotamlana carrageenivorans</name>
    <dbReference type="NCBI Taxonomy" id="2069432"/>
    <lineage>
        <taxon>Bacteria</taxon>
        <taxon>Pseudomonadati</taxon>
        <taxon>Bacteroidota</taxon>
        <taxon>Flavobacteriia</taxon>
        <taxon>Flavobacteriales</taxon>
        <taxon>Flavobacteriaceae</taxon>
        <taxon>Pseudotamlana</taxon>
    </lineage>
</organism>
<evidence type="ECO:0000313" key="1">
    <source>
        <dbReference type="EMBL" id="AUS04479.1"/>
    </source>
</evidence>
<proteinExistence type="predicted"/>
<dbReference type="Proteomes" id="UP000236592">
    <property type="component" value="Chromosome"/>
</dbReference>
<evidence type="ECO:0000313" key="2">
    <source>
        <dbReference type="Proteomes" id="UP000236592"/>
    </source>
</evidence>